<keyword evidence="3" id="KW-1185">Reference proteome</keyword>
<name>A0A2G8LS21_STIJA</name>
<dbReference type="PANTHER" id="PTHR46825:SF9">
    <property type="entry name" value="BETA-LACTAMASE-RELATED DOMAIN-CONTAINING PROTEIN"/>
    <property type="match status" value="1"/>
</dbReference>
<dbReference type="PANTHER" id="PTHR46825">
    <property type="entry name" value="D-ALANYL-D-ALANINE-CARBOXYPEPTIDASE/ENDOPEPTIDASE AMPH"/>
    <property type="match status" value="1"/>
</dbReference>
<organism evidence="2 3">
    <name type="scientific">Stichopus japonicus</name>
    <name type="common">Sea cucumber</name>
    <dbReference type="NCBI Taxonomy" id="307972"/>
    <lineage>
        <taxon>Eukaryota</taxon>
        <taxon>Metazoa</taxon>
        <taxon>Echinodermata</taxon>
        <taxon>Eleutherozoa</taxon>
        <taxon>Echinozoa</taxon>
        <taxon>Holothuroidea</taxon>
        <taxon>Aspidochirotacea</taxon>
        <taxon>Aspidochirotida</taxon>
        <taxon>Stichopodidae</taxon>
        <taxon>Apostichopus</taxon>
    </lineage>
</organism>
<dbReference type="AlphaFoldDB" id="A0A2G8LS21"/>
<feature type="domain" description="Beta-lactamase-related" evidence="1">
    <location>
        <begin position="5"/>
        <end position="306"/>
    </location>
</feature>
<dbReference type="InterPro" id="IPR001466">
    <property type="entry name" value="Beta-lactam-related"/>
</dbReference>
<dbReference type="SUPFAM" id="SSF56601">
    <property type="entry name" value="beta-lactamase/transpeptidase-like"/>
    <property type="match status" value="1"/>
</dbReference>
<evidence type="ECO:0000313" key="3">
    <source>
        <dbReference type="Proteomes" id="UP000230750"/>
    </source>
</evidence>
<dbReference type="Pfam" id="PF17660">
    <property type="entry name" value="BTRD1"/>
    <property type="match status" value="1"/>
</dbReference>
<protein>
    <recommendedName>
        <fullName evidence="1">Beta-lactamase-related domain-containing protein</fullName>
    </recommendedName>
</protein>
<dbReference type="Proteomes" id="UP000230750">
    <property type="component" value="Unassembled WGS sequence"/>
</dbReference>
<dbReference type="InterPro" id="IPR049511">
    <property type="entry name" value="PGH-like_rpt"/>
</dbReference>
<reference evidence="2 3" key="1">
    <citation type="journal article" date="2017" name="PLoS Biol.">
        <title>The sea cucumber genome provides insights into morphological evolution and visceral regeneration.</title>
        <authorList>
            <person name="Zhang X."/>
            <person name="Sun L."/>
            <person name="Yuan J."/>
            <person name="Sun Y."/>
            <person name="Gao Y."/>
            <person name="Zhang L."/>
            <person name="Li S."/>
            <person name="Dai H."/>
            <person name="Hamel J.F."/>
            <person name="Liu C."/>
            <person name="Yu Y."/>
            <person name="Liu S."/>
            <person name="Lin W."/>
            <person name="Guo K."/>
            <person name="Jin S."/>
            <person name="Xu P."/>
            <person name="Storey K.B."/>
            <person name="Huan P."/>
            <person name="Zhang T."/>
            <person name="Zhou Y."/>
            <person name="Zhang J."/>
            <person name="Lin C."/>
            <person name="Li X."/>
            <person name="Xing L."/>
            <person name="Huo D."/>
            <person name="Sun M."/>
            <person name="Wang L."/>
            <person name="Mercier A."/>
            <person name="Li F."/>
            <person name="Yang H."/>
            <person name="Xiang J."/>
        </authorList>
    </citation>
    <scope>NUCLEOTIDE SEQUENCE [LARGE SCALE GENOMIC DNA]</scope>
    <source>
        <strain evidence="2">Shaxun</strain>
        <tissue evidence="2">Muscle</tissue>
    </source>
</reference>
<gene>
    <name evidence="2" type="ORF">BSL78_00066</name>
</gene>
<dbReference type="EMBL" id="MRZV01000001">
    <property type="protein sequence ID" value="PIK63058.1"/>
    <property type="molecule type" value="Genomic_DNA"/>
</dbReference>
<evidence type="ECO:0000259" key="1">
    <source>
        <dbReference type="Pfam" id="PF00144"/>
    </source>
</evidence>
<sequence length="583" mass="66418">MYGQGYGVTEEGVLLKSKSVLPASSISKLITAIGVMKLVEDGQLTLYDFVFGRGGVLRDLEPFPSLETADQRLFDIRVIHLLQHTSGLQSHMSELNDVHLLRGHKVINISREMGLTSGLSLPDVIRYSAGQRLMFPPGSRFSHSNLGYSILGEVIARKSRSTYSQFIYQRVLEPLGMWQTTLMPDYDFPLNKYNSQRVDISKSPFLQASLGWHTTVYDLLRLIDGLQGDLLVSSASRQTMMSPPPSPVSEHQDQWYGMGLHVGNDGSWWQTGDPHTNEVLIFQPGPRKGHKTDRKLRWAVLCTGNQHRNLKNDFSKMFASQQHWPNKFPAARDCEDVSFVDKCGRRVLINSRVPTEKFKSFSNALLRQSYRPKWISVYNNNGTTHVSSIWQEGSSATQLYLLETEISGNDLRKKIDELQMKKFALSSLEPYYKGRQIKYIAVFSKGGTGYQRYALETTEDIFERSKQFYTDDLSLIPTGKAVLMDGNRKIVSFVFDKVNVTSWRIYDKVPLDDMKSLVLEMARHGRTLSYTHSYSYHDDIYFSTIFSGGETHRMHLELGVDRSMLQDGTYNMKDRGFSPQGDQ</sequence>
<dbReference type="InterPro" id="IPR012338">
    <property type="entry name" value="Beta-lactam/transpept-like"/>
</dbReference>
<dbReference type="Pfam" id="PF00144">
    <property type="entry name" value="Beta-lactamase"/>
    <property type="match status" value="1"/>
</dbReference>
<dbReference type="InterPro" id="IPR050491">
    <property type="entry name" value="AmpC-like"/>
</dbReference>
<dbReference type="OrthoDB" id="5946976at2759"/>
<evidence type="ECO:0000313" key="2">
    <source>
        <dbReference type="EMBL" id="PIK63058.1"/>
    </source>
</evidence>
<dbReference type="Gene3D" id="3.40.710.10">
    <property type="entry name" value="DD-peptidase/beta-lactamase superfamily"/>
    <property type="match status" value="1"/>
</dbReference>
<comment type="caution">
    <text evidence="2">The sequence shown here is derived from an EMBL/GenBank/DDBJ whole genome shotgun (WGS) entry which is preliminary data.</text>
</comment>
<dbReference type="STRING" id="307972.A0A2G8LS21"/>
<proteinExistence type="predicted"/>
<accession>A0A2G8LS21</accession>